<dbReference type="InterPro" id="IPR002942">
    <property type="entry name" value="S4_RNA-bd"/>
</dbReference>
<keyword evidence="3" id="KW-0694">RNA-binding</keyword>
<dbReference type="Pfam" id="PF01479">
    <property type="entry name" value="S4"/>
    <property type="match status" value="1"/>
</dbReference>
<dbReference type="KEGG" id="pml:ATP_00123"/>
<dbReference type="PANTHER" id="PTHR47683:SF2">
    <property type="entry name" value="RNA-BINDING S4 DOMAIN-CONTAINING PROTEIN"/>
    <property type="match status" value="1"/>
</dbReference>
<dbReference type="AlphaFoldDB" id="B3R0E6"/>
<dbReference type="Proteomes" id="UP000002020">
    <property type="component" value="Chromosome"/>
</dbReference>
<evidence type="ECO:0000256" key="1">
    <source>
        <dbReference type="ARBA" id="ARBA00008348"/>
    </source>
</evidence>
<keyword evidence="2 4" id="KW-0413">Isomerase</keyword>
<dbReference type="InterPro" id="IPR020103">
    <property type="entry name" value="PsdUridine_synth_cat_dom_sf"/>
</dbReference>
<accession>B3R0E6</accession>
<dbReference type="Gene3D" id="3.30.70.580">
    <property type="entry name" value="Pseudouridine synthase I, catalytic domain, N-terminal subdomain"/>
    <property type="match status" value="1"/>
</dbReference>
<dbReference type="InterPro" id="IPR018496">
    <property type="entry name" value="PsdUridine_synth_RsuA/RluB_CS"/>
</dbReference>
<evidence type="ECO:0000256" key="2">
    <source>
        <dbReference type="ARBA" id="ARBA00023235"/>
    </source>
</evidence>
<feature type="domain" description="RNA-binding S4" evidence="5">
    <location>
        <begin position="2"/>
        <end position="59"/>
    </location>
</feature>
<dbReference type="InterPro" id="IPR006145">
    <property type="entry name" value="PsdUridine_synth_RsuA/RluA"/>
</dbReference>
<dbReference type="Gene3D" id="3.10.290.10">
    <property type="entry name" value="RNA-binding S4 domain"/>
    <property type="match status" value="1"/>
</dbReference>
<evidence type="ECO:0000256" key="3">
    <source>
        <dbReference type="PROSITE-ProRule" id="PRU00182"/>
    </source>
</evidence>
<dbReference type="NCBIfam" id="TIGR00093">
    <property type="entry name" value="pseudouridine synthase"/>
    <property type="match status" value="1"/>
</dbReference>
<dbReference type="SMART" id="SM00363">
    <property type="entry name" value="S4"/>
    <property type="match status" value="1"/>
</dbReference>
<name>B3R0E6_PHYMT</name>
<organism evidence="6 7">
    <name type="scientific">Phytoplasma mali (strain AT)</name>
    <dbReference type="NCBI Taxonomy" id="482235"/>
    <lineage>
        <taxon>Bacteria</taxon>
        <taxon>Bacillati</taxon>
        <taxon>Mycoplasmatota</taxon>
        <taxon>Mollicutes</taxon>
        <taxon>Acholeplasmatales</taxon>
        <taxon>Acholeplasmataceae</taxon>
        <taxon>Candidatus Phytoplasma</taxon>
        <taxon>16SrX (Apple proliferation group)</taxon>
    </lineage>
</organism>
<dbReference type="SUPFAM" id="SSF55174">
    <property type="entry name" value="Alpha-L RNA-binding motif"/>
    <property type="match status" value="1"/>
</dbReference>
<dbReference type="InterPro" id="IPR036986">
    <property type="entry name" value="S4_RNA-bd_sf"/>
</dbReference>
<dbReference type="GO" id="GO:0000455">
    <property type="term" value="P:enzyme-directed rRNA pseudouridine synthesis"/>
    <property type="evidence" value="ECO:0007669"/>
    <property type="project" value="UniProtKB-ARBA"/>
</dbReference>
<keyword evidence="7" id="KW-1185">Reference proteome</keyword>
<evidence type="ECO:0000259" key="5">
    <source>
        <dbReference type="SMART" id="SM00363"/>
    </source>
</evidence>
<dbReference type="STRING" id="37692.ATP_00123"/>
<dbReference type="EC" id="5.4.99.-" evidence="4"/>
<dbReference type="CDD" id="cd02870">
    <property type="entry name" value="PseudoU_synth_RsuA_like"/>
    <property type="match status" value="1"/>
</dbReference>
<comment type="similarity">
    <text evidence="1 4">Belongs to the pseudouridine synthase RsuA family.</text>
</comment>
<dbReference type="CDD" id="cd00165">
    <property type="entry name" value="S4"/>
    <property type="match status" value="1"/>
</dbReference>
<dbReference type="InterPro" id="IPR050343">
    <property type="entry name" value="RsuA_PseudoU_synthase"/>
</dbReference>
<dbReference type="InterPro" id="IPR000748">
    <property type="entry name" value="PsdUridine_synth_RsuA/RluB/E/F"/>
</dbReference>
<dbReference type="GO" id="GO:0003723">
    <property type="term" value="F:RNA binding"/>
    <property type="evidence" value="ECO:0007669"/>
    <property type="project" value="UniProtKB-KW"/>
</dbReference>
<dbReference type="eggNOG" id="COG1187">
    <property type="taxonomic scope" value="Bacteria"/>
</dbReference>
<proteinExistence type="inferred from homology"/>
<dbReference type="GO" id="GO:0120159">
    <property type="term" value="F:rRNA pseudouridine synthase activity"/>
    <property type="evidence" value="ECO:0007669"/>
    <property type="project" value="UniProtKB-ARBA"/>
</dbReference>
<dbReference type="SUPFAM" id="SSF55120">
    <property type="entry name" value="Pseudouridine synthase"/>
    <property type="match status" value="1"/>
</dbReference>
<protein>
    <recommendedName>
        <fullName evidence="4">Pseudouridine synthase</fullName>
        <ecNumber evidence="4">5.4.99.-</ecNumber>
    </recommendedName>
</protein>
<dbReference type="PANTHER" id="PTHR47683">
    <property type="entry name" value="PSEUDOURIDINE SYNTHASE FAMILY PROTEIN-RELATED"/>
    <property type="match status" value="1"/>
</dbReference>
<evidence type="ECO:0000256" key="4">
    <source>
        <dbReference type="RuleBase" id="RU003887"/>
    </source>
</evidence>
<dbReference type="HOGENOM" id="CLU_024979_1_2_14"/>
<evidence type="ECO:0000313" key="7">
    <source>
        <dbReference type="Proteomes" id="UP000002020"/>
    </source>
</evidence>
<dbReference type="PROSITE" id="PS50889">
    <property type="entry name" value="S4"/>
    <property type="match status" value="1"/>
</dbReference>
<gene>
    <name evidence="6" type="ordered locus">ATP_00123</name>
</gene>
<evidence type="ECO:0000313" key="6">
    <source>
        <dbReference type="EMBL" id="CAP18310.1"/>
    </source>
</evidence>
<sequence>MERLQKILSYSNVASRRKSEKLILEKRVKVNGKLVTKLGVKVSKKDIILVDDQIIKNSENCYYLINKPSGCISTVKDEKNRPTVIDLIKDTEKKRIYPVGRLDFNTTGLLLITNDGQLTKKLTHPSSLIEKEYHVKINYCLSSLELKKLQQGVIIDENYLSVPKKIKILKKRLLPKPSTWLQIIITEGKNHQIRKMMEKLGFHILKLIRYRYAFLTIKGIKKGQYRILKIHEIKKLKILKYF</sequence>
<dbReference type="PROSITE" id="PS01149">
    <property type="entry name" value="PSI_RSU"/>
    <property type="match status" value="1"/>
</dbReference>
<dbReference type="Gene3D" id="3.30.70.1560">
    <property type="entry name" value="Alpha-L RNA-binding motif"/>
    <property type="match status" value="1"/>
</dbReference>
<reference evidence="6 7" key="1">
    <citation type="journal article" date="2008" name="BMC Genomics">
        <title>The linear chromosome of the plant-pathogenic mycoplasma 'Candidatus Phytoplasma mali'.</title>
        <authorList>
            <person name="Kube M."/>
            <person name="Schneider B."/>
            <person name="Kuhl H."/>
            <person name="Dandekar T."/>
            <person name="Heitmann K."/>
            <person name="Migdoll A.M."/>
            <person name="Reinhardt R."/>
            <person name="Seemueller E."/>
        </authorList>
    </citation>
    <scope>NUCLEOTIDE SEQUENCE [LARGE SCALE GENOMIC DNA]</scope>
    <source>
        <strain evidence="6 7">AT</strain>
    </source>
</reference>
<dbReference type="EMBL" id="CU469464">
    <property type="protein sequence ID" value="CAP18310.1"/>
    <property type="molecule type" value="Genomic_DNA"/>
</dbReference>
<dbReference type="InterPro" id="IPR042092">
    <property type="entry name" value="PsdUridine_s_RsuA/RluB/E/F_cat"/>
</dbReference>
<dbReference type="InterPro" id="IPR020094">
    <property type="entry name" value="TruA/RsuA/RluB/E/F_N"/>
</dbReference>
<dbReference type="Pfam" id="PF00849">
    <property type="entry name" value="PseudoU_synth_2"/>
    <property type="match status" value="1"/>
</dbReference>